<feature type="transmembrane region" description="Helical" evidence="1">
    <location>
        <begin position="20"/>
        <end position="41"/>
    </location>
</feature>
<protein>
    <submittedName>
        <fullName evidence="2">Uncharacterized protein</fullName>
    </submittedName>
</protein>
<proteinExistence type="predicted"/>
<gene>
    <name evidence="2" type="ORF">GJ699_33345</name>
</gene>
<dbReference type="AlphaFoldDB" id="A0A6I2LAJ1"/>
<organism evidence="2 3">
    <name type="scientific">Duganella guangzhouensis</name>
    <dbReference type="NCBI Taxonomy" id="2666084"/>
    <lineage>
        <taxon>Bacteria</taxon>
        <taxon>Pseudomonadati</taxon>
        <taxon>Pseudomonadota</taxon>
        <taxon>Betaproteobacteria</taxon>
        <taxon>Burkholderiales</taxon>
        <taxon>Oxalobacteraceae</taxon>
        <taxon>Telluria group</taxon>
        <taxon>Duganella</taxon>
    </lineage>
</organism>
<accession>A0A6I2LAJ1</accession>
<name>A0A6I2LAJ1_9BURK</name>
<sequence length="58" mass="6445">MNQSGISLAFVLRALRCFNAAAFAALAFFYFASYSLAVLLFDSLIEKMRHPPAQMKSP</sequence>
<dbReference type="Proteomes" id="UP000433309">
    <property type="component" value="Unassembled WGS sequence"/>
</dbReference>
<evidence type="ECO:0000313" key="2">
    <source>
        <dbReference type="EMBL" id="MRW94853.1"/>
    </source>
</evidence>
<keyword evidence="3" id="KW-1185">Reference proteome</keyword>
<keyword evidence="1" id="KW-1133">Transmembrane helix</keyword>
<comment type="caution">
    <text evidence="2">The sequence shown here is derived from an EMBL/GenBank/DDBJ whole genome shotgun (WGS) entry which is preliminary data.</text>
</comment>
<evidence type="ECO:0000256" key="1">
    <source>
        <dbReference type="SAM" id="Phobius"/>
    </source>
</evidence>
<reference evidence="2 3" key="1">
    <citation type="submission" date="2019-11" db="EMBL/GenBank/DDBJ databases">
        <title>Novel species isolated from a subtropical stream in China.</title>
        <authorList>
            <person name="Lu H."/>
        </authorList>
    </citation>
    <scope>NUCLEOTIDE SEQUENCE [LARGE SCALE GENOMIC DNA]</scope>
    <source>
        <strain evidence="2 3">FT80W</strain>
    </source>
</reference>
<keyword evidence="1" id="KW-0812">Transmembrane</keyword>
<evidence type="ECO:0000313" key="3">
    <source>
        <dbReference type="Proteomes" id="UP000433309"/>
    </source>
</evidence>
<keyword evidence="1" id="KW-0472">Membrane</keyword>
<dbReference type="EMBL" id="WKJK01000041">
    <property type="protein sequence ID" value="MRW94853.1"/>
    <property type="molecule type" value="Genomic_DNA"/>
</dbReference>
<dbReference type="RefSeq" id="WP_154383721.1">
    <property type="nucleotide sequence ID" value="NZ_WKJK01000041.1"/>
</dbReference>